<dbReference type="PANTHER" id="PTHR37936">
    <property type="entry name" value="TRANSPOSASE INSC FOR INSERTION ELEMENT IS2A-RELATED"/>
    <property type="match status" value="1"/>
</dbReference>
<evidence type="ECO:0000313" key="3">
    <source>
        <dbReference type="EMBL" id="MBK1659880.1"/>
    </source>
</evidence>
<comment type="caution">
    <text evidence="3">The sequence shown here is derived from an EMBL/GenBank/DDBJ whole genome shotgun (WGS) entry which is preliminary data.</text>
</comment>
<keyword evidence="4" id="KW-1185">Reference proteome</keyword>
<proteinExistence type="inferred from homology"/>
<evidence type="ECO:0000313" key="4">
    <source>
        <dbReference type="Proteomes" id="UP000697995"/>
    </source>
</evidence>
<feature type="region of interest" description="Disordered" evidence="2">
    <location>
        <begin position="105"/>
        <end position="131"/>
    </location>
</feature>
<comment type="similarity">
    <text evidence="1">Belongs to the transposase 8 family.</text>
</comment>
<gene>
    <name evidence="3" type="ORF">CKO45_16740</name>
</gene>
<evidence type="ECO:0000256" key="2">
    <source>
        <dbReference type="SAM" id="MobiDB-lite"/>
    </source>
</evidence>
<dbReference type="InterPro" id="IPR002514">
    <property type="entry name" value="Transposase_8"/>
</dbReference>
<evidence type="ECO:0000256" key="1">
    <source>
        <dbReference type="ARBA" id="ARBA00009964"/>
    </source>
</evidence>
<name>A0ABS1CZC0_9PROT</name>
<dbReference type="InterPro" id="IPR036388">
    <property type="entry name" value="WH-like_DNA-bd_sf"/>
</dbReference>
<dbReference type="Pfam" id="PF01527">
    <property type="entry name" value="HTH_Tnp_1"/>
    <property type="match status" value="1"/>
</dbReference>
<dbReference type="PANTHER" id="PTHR37936:SF3">
    <property type="entry name" value="TRANSPOSASE INSC FOR INSERTION ELEMENT IS2A-RELATED"/>
    <property type="match status" value="1"/>
</dbReference>
<dbReference type="NCBIfam" id="NF047595">
    <property type="entry name" value="IS66_ISRel24_TnpA"/>
    <property type="match status" value="1"/>
</dbReference>
<dbReference type="Proteomes" id="UP000697995">
    <property type="component" value="Unassembled WGS sequence"/>
</dbReference>
<protein>
    <recommendedName>
        <fullName evidence="5">Transposase</fullName>
    </recommendedName>
</protein>
<sequence length="161" mass="17403">MTCAASGRRGSRLSPLRVGVWALPDGQRAEVISVVQRRRRWTTEQKLALVEEAMRPGSSVAGVADRHGMSRSLLFEWRRQARKGTMPGLVGTGPEVPPALVPVRIVEDPPPRPGAPASPRPERPARSATTIEPVLRNGRVLRVSEAIAPEVLGRLATALDS</sequence>
<accession>A0ABS1CZC0</accession>
<dbReference type="EMBL" id="NRSG01000130">
    <property type="protein sequence ID" value="MBK1659880.1"/>
    <property type="molecule type" value="Genomic_DNA"/>
</dbReference>
<dbReference type="SUPFAM" id="SSF48295">
    <property type="entry name" value="TrpR-like"/>
    <property type="match status" value="1"/>
</dbReference>
<organism evidence="3 4">
    <name type="scientific">Paracraurococcus ruber</name>
    <dbReference type="NCBI Taxonomy" id="77675"/>
    <lineage>
        <taxon>Bacteria</taxon>
        <taxon>Pseudomonadati</taxon>
        <taxon>Pseudomonadota</taxon>
        <taxon>Alphaproteobacteria</taxon>
        <taxon>Acetobacterales</taxon>
        <taxon>Roseomonadaceae</taxon>
        <taxon>Paracraurococcus</taxon>
    </lineage>
</organism>
<dbReference type="Gene3D" id="1.10.10.10">
    <property type="entry name" value="Winged helix-like DNA-binding domain superfamily/Winged helix DNA-binding domain"/>
    <property type="match status" value="1"/>
</dbReference>
<evidence type="ECO:0008006" key="5">
    <source>
        <dbReference type="Google" id="ProtNLM"/>
    </source>
</evidence>
<reference evidence="3 4" key="1">
    <citation type="journal article" date="2020" name="Microorganisms">
        <title>Osmotic Adaptation and Compatible Solute Biosynthesis of Phototrophic Bacteria as Revealed from Genome Analyses.</title>
        <authorList>
            <person name="Imhoff J.F."/>
            <person name="Rahn T."/>
            <person name="Kunzel S."/>
            <person name="Keller A."/>
            <person name="Neulinger S.C."/>
        </authorList>
    </citation>
    <scope>NUCLEOTIDE SEQUENCE [LARGE SCALE GENOMIC DNA]</scope>
    <source>
        <strain evidence="3 4">DSM 15382</strain>
    </source>
</reference>
<dbReference type="InterPro" id="IPR010921">
    <property type="entry name" value="Trp_repressor/repl_initiator"/>
</dbReference>